<sequence length="70" mass="8136">MGDHLVYGIYKEFFTDSTQVLEKKGAGWDKSHDLSGLMFVLQFGQQHASFSERNQAKREKKEKRTALERT</sequence>
<proteinExistence type="predicted"/>
<evidence type="ECO:0000256" key="1">
    <source>
        <dbReference type="SAM" id="MobiDB-lite"/>
    </source>
</evidence>
<dbReference type="GeneID" id="22586330"/>
<dbReference type="HOGENOM" id="CLU_2758481_0_0_1"/>
<accession>C1GKT3</accession>
<dbReference type="AlphaFoldDB" id="C1GKT3"/>
<keyword evidence="3" id="KW-1185">Reference proteome</keyword>
<dbReference type="RefSeq" id="XP_010763245.1">
    <property type="nucleotide sequence ID" value="XM_010764943.1"/>
</dbReference>
<protein>
    <submittedName>
        <fullName evidence="2">Uncharacterized protein</fullName>
    </submittedName>
</protein>
<dbReference type="KEGG" id="pbn:PADG_07940"/>
<feature type="region of interest" description="Disordered" evidence="1">
    <location>
        <begin position="50"/>
        <end position="70"/>
    </location>
</feature>
<dbReference type="InParanoid" id="C1GKT3"/>
<evidence type="ECO:0000313" key="3">
    <source>
        <dbReference type="Proteomes" id="UP000001628"/>
    </source>
</evidence>
<feature type="compositionally biased region" description="Basic and acidic residues" evidence="1">
    <location>
        <begin position="54"/>
        <end position="70"/>
    </location>
</feature>
<dbReference type="VEuPathDB" id="FungiDB:PADG_07940"/>
<organism evidence="2 3">
    <name type="scientific">Paracoccidioides brasiliensis (strain Pb18)</name>
    <dbReference type="NCBI Taxonomy" id="502780"/>
    <lineage>
        <taxon>Eukaryota</taxon>
        <taxon>Fungi</taxon>
        <taxon>Dikarya</taxon>
        <taxon>Ascomycota</taxon>
        <taxon>Pezizomycotina</taxon>
        <taxon>Eurotiomycetes</taxon>
        <taxon>Eurotiomycetidae</taxon>
        <taxon>Onygenales</taxon>
        <taxon>Ajellomycetaceae</taxon>
        <taxon>Paracoccidioides</taxon>
    </lineage>
</organism>
<dbReference type="EMBL" id="KN275969">
    <property type="protein sequence ID" value="EEH43120.2"/>
    <property type="molecule type" value="Genomic_DNA"/>
</dbReference>
<evidence type="ECO:0000313" key="2">
    <source>
        <dbReference type="EMBL" id="EEH43120.2"/>
    </source>
</evidence>
<dbReference type="Proteomes" id="UP000001628">
    <property type="component" value="Unassembled WGS sequence"/>
</dbReference>
<gene>
    <name evidence="2" type="ORF">PADG_07940</name>
</gene>
<name>C1GKT3_PARBD</name>
<reference evidence="2 3" key="1">
    <citation type="journal article" date="2011" name="PLoS Genet.">
        <title>Comparative genomic analysis of human fungal pathogens causing paracoccidioidomycosis.</title>
        <authorList>
            <person name="Desjardins C.A."/>
            <person name="Champion M.D."/>
            <person name="Holder J.W."/>
            <person name="Muszewska A."/>
            <person name="Goldberg J."/>
            <person name="Bailao A.M."/>
            <person name="Brigido M.M."/>
            <person name="Ferreira M.E."/>
            <person name="Garcia A.M."/>
            <person name="Grynberg M."/>
            <person name="Gujja S."/>
            <person name="Heiman D.I."/>
            <person name="Henn M.R."/>
            <person name="Kodira C.D."/>
            <person name="Leon-Narvaez H."/>
            <person name="Longo L.V."/>
            <person name="Ma L.J."/>
            <person name="Malavazi I."/>
            <person name="Matsuo A.L."/>
            <person name="Morais F.V."/>
            <person name="Pereira M."/>
            <person name="Rodriguez-Brito S."/>
            <person name="Sakthikumar S."/>
            <person name="Salem-Izacc S.M."/>
            <person name="Sykes S.M."/>
            <person name="Teixeira M.M."/>
            <person name="Vallejo M.C."/>
            <person name="Walter M.E."/>
            <person name="Yandava C."/>
            <person name="Young S."/>
            <person name="Zeng Q."/>
            <person name="Zucker J."/>
            <person name="Felipe M.S."/>
            <person name="Goldman G.H."/>
            <person name="Haas B.J."/>
            <person name="McEwen J.G."/>
            <person name="Nino-Vega G."/>
            <person name="Puccia R."/>
            <person name="San-Blas G."/>
            <person name="Soares C.M."/>
            <person name="Birren B.W."/>
            <person name="Cuomo C.A."/>
        </authorList>
    </citation>
    <scope>NUCLEOTIDE SEQUENCE [LARGE SCALE GENOMIC DNA]</scope>
    <source>
        <strain evidence="2 3">Pb18</strain>
    </source>
</reference>